<sequence length="79" mass="9353">MSILVNTKNEREEKVLIAFLDSLDYKYRSDIDETVNEPEIVFLDQYNKEIDQADAEVNDGDFIEHDDVELLFQNRRKTV</sequence>
<name>A0A7S9L327_9SPHI</name>
<evidence type="ECO:0000313" key="1">
    <source>
        <dbReference type="EMBL" id="QPH41580.1"/>
    </source>
</evidence>
<keyword evidence="2" id="KW-1185">Reference proteome</keyword>
<accession>A0A7S9L327</accession>
<reference evidence="1 2" key="1">
    <citation type="submission" date="2020-11" db="EMBL/GenBank/DDBJ databases">
        <title>Pedobacter endophytica, an endophytic bacteria isolated form Carex pumila.</title>
        <authorList>
            <person name="Peng Y."/>
            <person name="Jiang L."/>
            <person name="Lee J."/>
        </authorList>
    </citation>
    <scope>NUCLEOTIDE SEQUENCE [LARGE SCALE GENOMIC DNA]</scope>
    <source>
        <strain evidence="1 2">JBR3-12</strain>
    </source>
</reference>
<evidence type="ECO:0000313" key="2">
    <source>
        <dbReference type="Proteomes" id="UP000594759"/>
    </source>
</evidence>
<protein>
    <submittedName>
        <fullName evidence="1">Uncharacterized protein</fullName>
    </submittedName>
</protein>
<gene>
    <name evidence="1" type="ORF">IZT61_10140</name>
</gene>
<dbReference type="Proteomes" id="UP000594759">
    <property type="component" value="Chromosome"/>
</dbReference>
<dbReference type="RefSeq" id="WP_196101017.1">
    <property type="nucleotide sequence ID" value="NZ_CP064939.1"/>
</dbReference>
<dbReference type="KEGG" id="pex:IZT61_10140"/>
<dbReference type="AlphaFoldDB" id="A0A7S9L327"/>
<dbReference type="EMBL" id="CP064939">
    <property type="protein sequence ID" value="QPH41580.1"/>
    <property type="molecule type" value="Genomic_DNA"/>
</dbReference>
<proteinExistence type="predicted"/>
<organism evidence="1 2">
    <name type="scientific">Pedobacter endophyticus</name>
    <dbReference type="NCBI Taxonomy" id="2789740"/>
    <lineage>
        <taxon>Bacteria</taxon>
        <taxon>Pseudomonadati</taxon>
        <taxon>Bacteroidota</taxon>
        <taxon>Sphingobacteriia</taxon>
        <taxon>Sphingobacteriales</taxon>
        <taxon>Sphingobacteriaceae</taxon>
        <taxon>Pedobacter</taxon>
    </lineage>
</organism>